<organism evidence="12 13">
    <name type="scientific">Postia placenta MAD-698-R-SB12</name>
    <dbReference type="NCBI Taxonomy" id="670580"/>
    <lineage>
        <taxon>Eukaryota</taxon>
        <taxon>Fungi</taxon>
        <taxon>Dikarya</taxon>
        <taxon>Basidiomycota</taxon>
        <taxon>Agaricomycotina</taxon>
        <taxon>Agaricomycetes</taxon>
        <taxon>Polyporales</taxon>
        <taxon>Adustoporiaceae</taxon>
        <taxon>Rhodonia</taxon>
    </lineage>
</organism>
<keyword evidence="5 9" id="KW-0812">Transmembrane</keyword>
<dbReference type="OrthoDB" id="187348at2759"/>
<dbReference type="InterPro" id="IPR004706">
    <property type="entry name" value="Arsenical-R_Acr3"/>
</dbReference>
<dbReference type="FunFam" id="1.20.1530.20:FF:000009">
    <property type="entry name" value="Arsenite transporter, ACR3 family"/>
    <property type="match status" value="1"/>
</dbReference>
<feature type="transmembrane region" description="Helical" evidence="11">
    <location>
        <begin position="63"/>
        <end position="86"/>
    </location>
</feature>
<dbReference type="GO" id="GO:0015104">
    <property type="term" value="F:antimonite transmembrane transporter activity"/>
    <property type="evidence" value="ECO:0007669"/>
    <property type="project" value="TreeGrafter"/>
</dbReference>
<feature type="region of interest" description="Disordered" evidence="10">
    <location>
        <begin position="338"/>
        <end position="375"/>
    </location>
</feature>
<gene>
    <name evidence="12" type="ORF">POSPLADRAFT_1132875</name>
</gene>
<dbReference type="GO" id="GO:0015297">
    <property type="term" value="F:antiporter activity"/>
    <property type="evidence" value="ECO:0007669"/>
    <property type="project" value="UniProtKB-UniRule"/>
</dbReference>
<dbReference type="GO" id="GO:0015105">
    <property type="term" value="F:arsenite transmembrane transporter activity"/>
    <property type="evidence" value="ECO:0007669"/>
    <property type="project" value="TreeGrafter"/>
</dbReference>
<dbReference type="GO" id="GO:0005886">
    <property type="term" value="C:plasma membrane"/>
    <property type="evidence" value="ECO:0007669"/>
    <property type="project" value="UniProtKB-SubCell"/>
</dbReference>
<evidence type="ECO:0000256" key="11">
    <source>
        <dbReference type="SAM" id="Phobius"/>
    </source>
</evidence>
<feature type="transmembrane region" description="Helical" evidence="11">
    <location>
        <begin position="302"/>
        <end position="326"/>
    </location>
</feature>
<evidence type="ECO:0000256" key="7">
    <source>
        <dbReference type="ARBA" id="ARBA00022989"/>
    </source>
</evidence>
<feature type="transmembrane region" description="Helical" evidence="11">
    <location>
        <begin position="197"/>
        <end position="219"/>
    </location>
</feature>
<dbReference type="RefSeq" id="XP_024343265.1">
    <property type="nucleotide sequence ID" value="XM_024484265.1"/>
</dbReference>
<evidence type="ECO:0000256" key="4">
    <source>
        <dbReference type="ARBA" id="ARBA00022475"/>
    </source>
</evidence>
<evidence type="ECO:0000313" key="13">
    <source>
        <dbReference type="Proteomes" id="UP000194127"/>
    </source>
</evidence>
<evidence type="ECO:0000256" key="6">
    <source>
        <dbReference type="ARBA" id="ARBA00022849"/>
    </source>
</evidence>
<dbReference type="GeneID" id="36329214"/>
<evidence type="ECO:0000256" key="9">
    <source>
        <dbReference type="PIRNR" id="PIRNR005508"/>
    </source>
</evidence>
<feature type="transmembrane region" description="Helical" evidence="11">
    <location>
        <begin position="92"/>
        <end position="111"/>
    </location>
</feature>
<evidence type="ECO:0000256" key="2">
    <source>
        <dbReference type="ARBA" id="ARBA00010110"/>
    </source>
</evidence>
<dbReference type="AlphaFoldDB" id="A0A1X6NCX6"/>
<feature type="transmembrane region" description="Helical" evidence="11">
    <location>
        <begin position="276"/>
        <end position="296"/>
    </location>
</feature>
<evidence type="ECO:0008006" key="14">
    <source>
        <dbReference type="Google" id="ProtNLM"/>
    </source>
</evidence>
<dbReference type="STRING" id="670580.A0A1X6NCX6"/>
<dbReference type="PANTHER" id="PTHR43057">
    <property type="entry name" value="ARSENITE EFFLUX TRANSPORTER"/>
    <property type="match status" value="1"/>
</dbReference>
<keyword evidence="6" id="KW-0059">Arsenical resistance</keyword>
<dbReference type="GO" id="GO:0046685">
    <property type="term" value="P:response to arsenic-containing substance"/>
    <property type="evidence" value="ECO:0007669"/>
    <property type="project" value="UniProtKB-KW"/>
</dbReference>
<dbReference type="PIRSF" id="PIRSF005508">
    <property type="entry name" value="Acr3"/>
    <property type="match status" value="1"/>
</dbReference>
<protein>
    <recommendedName>
        <fullName evidence="14">Arsenical-resistance protein</fullName>
    </recommendedName>
</protein>
<dbReference type="NCBIfam" id="TIGR00832">
    <property type="entry name" value="acr3"/>
    <property type="match status" value="1"/>
</dbReference>
<feature type="transmembrane region" description="Helical" evidence="11">
    <location>
        <begin position="231"/>
        <end position="256"/>
    </location>
</feature>
<dbReference type="InterPro" id="IPR002657">
    <property type="entry name" value="BilAc:Na_symport/Acr3"/>
</dbReference>
<keyword evidence="13" id="KW-1185">Reference proteome</keyword>
<evidence type="ECO:0000256" key="8">
    <source>
        <dbReference type="ARBA" id="ARBA00023136"/>
    </source>
</evidence>
<dbReference type="InterPro" id="IPR038770">
    <property type="entry name" value="Na+/solute_symporter_sf"/>
</dbReference>
<dbReference type="Proteomes" id="UP000194127">
    <property type="component" value="Unassembled WGS sequence"/>
</dbReference>
<name>A0A1X6NCX6_9APHY</name>
<comment type="subcellular location">
    <subcellularLocation>
        <location evidence="1 9">Cell membrane</location>
        <topology evidence="1 9">Multi-pass membrane protein</topology>
    </subcellularLocation>
</comment>
<evidence type="ECO:0000256" key="5">
    <source>
        <dbReference type="ARBA" id="ARBA00022692"/>
    </source>
</evidence>
<evidence type="ECO:0000256" key="1">
    <source>
        <dbReference type="ARBA" id="ARBA00004651"/>
    </source>
</evidence>
<keyword evidence="4 9" id="KW-1003">Cell membrane</keyword>
<evidence type="ECO:0000256" key="3">
    <source>
        <dbReference type="ARBA" id="ARBA00022448"/>
    </source>
</evidence>
<feature type="transmembrane region" description="Helical" evidence="11">
    <location>
        <begin position="23"/>
        <end position="42"/>
    </location>
</feature>
<evidence type="ECO:0000256" key="10">
    <source>
        <dbReference type="SAM" id="MobiDB-lite"/>
    </source>
</evidence>
<comment type="similarity">
    <text evidence="2 9">Belongs to the arsenical resistance-3 (ACR3) (TC 2.A.59) family.</text>
</comment>
<sequence>MIVGVIIGEFVPGVQPAFDTARFASVSAPIAAGLIVMMWPILTKVQYEALPRLLVTRKTLTHIALSVFLNWVVAPLVMLALAWATLPDLPGYRTGVIMVGIARCIAMVMVWNQLAGGDANYCAVLVVLNSVLQIALYSPYAVWFVNIMGGAGADIHVSYGNVAISVLIYLGIPLGAGLLTRALCLYLTSRDFFTNRFLPLISPLGPLGLLYTIVVLFAYQGHHIIHDIGPVFRVIVPLVLYFTIMWAGAFALVWWLGRRARGNGQWSYEMAVVQSFTAGSNNFELAIAVTIAVYGVGSEQALAATIGPLVEVPVLLALTWVALYLGRTLHWDRQSRVNPEELAGQDGGQRERLSEDTDEKRSSKSNHERVEETAV</sequence>
<keyword evidence="8 9" id="KW-0472">Membrane</keyword>
<feature type="compositionally biased region" description="Basic and acidic residues" evidence="10">
    <location>
        <begin position="348"/>
        <end position="375"/>
    </location>
</feature>
<keyword evidence="3 9" id="KW-0813">Transport</keyword>
<feature type="transmembrane region" description="Helical" evidence="11">
    <location>
        <begin position="123"/>
        <end position="142"/>
    </location>
</feature>
<keyword evidence="7 9" id="KW-1133">Transmembrane helix</keyword>
<dbReference type="EMBL" id="KZ110592">
    <property type="protein sequence ID" value="OSX66471.1"/>
    <property type="molecule type" value="Genomic_DNA"/>
</dbReference>
<proteinExistence type="inferred from homology"/>
<dbReference type="PANTHER" id="PTHR43057:SF1">
    <property type="entry name" value="ARSENICAL-RESISTANCE PROTEIN 3"/>
    <property type="match status" value="1"/>
</dbReference>
<accession>A0A1X6NCX6</accession>
<dbReference type="Gene3D" id="1.20.1530.20">
    <property type="match status" value="1"/>
</dbReference>
<feature type="transmembrane region" description="Helical" evidence="11">
    <location>
        <begin position="162"/>
        <end position="185"/>
    </location>
</feature>
<dbReference type="Pfam" id="PF01758">
    <property type="entry name" value="SBF"/>
    <property type="match status" value="1"/>
</dbReference>
<evidence type="ECO:0000313" key="12">
    <source>
        <dbReference type="EMBL" id="OSX66471.1"/>
    </source>
</evidence>
<reference evidence="12 13" key="1">
    <citation type="submission" date="2017-04" db="EMBL/GenBank/DDBJ databases">
        <title>Genome Sequence of the Model Brown-Rot Fungus Postia placenta SB12.</title>
        <authorList>
            <consortium name="DOE Joint Genome Institute"/>
            <person name="Gaskell J."/>
            <person name="Kersten P."/>
            <person name="Larrondo L.F."/>
            <person name="Canessa P."/>
            <person name="Martinez D."/>
            <person name="Hibbett D."/>
            <person name="Schmoll M."/>
            <person name="Kubicek C.P."/>
            <person name="Martinez A.T."/>
            <person name="Yadav J."/>
            <person name="Master E."/>
            <person name="Magnuson J.K."/>
            <person name="James T."/>
            <person name="Yaver D."/>
            <person name="Berka R."/>
            <person name="Labutti K."/>
            <person name="Lipzen A."/>
            <person name="Aerts A."/>
            <person name="Barry K."/>
            <person name="Henrissat B."/>
            <person name="Blanchette R."/>
            <person name="Grigoriev I."/>
            <person name="Cullen D."/>
        </authorList>
    </citation>
    <scope>NUCLEOTIDE SEQUENCE [LARGE SCALE GENOMIC DNA]</scope>
    <source>
        <strain evidence="12 13">MAD-698-R-SB12</strain>
    </source>
</reference>